<protein>
    <submittedName>
        <fullName evidence="1">Ubiquitin-specific protease 26</fullName>
    </submittedName>
</protein>
<evidence type="ECO:0000313" key="1">
    <source>
        <dbReference type="EMBL" id="OMP06898.1"/>
    </source>
</evidence>
<keyword evidence="1" id="KW-0645">Protease</keyword>
<keyword evidence="2" id="KW-1185">Reference proteome</keyword>
<organism evidence="1 2">
    <name type="scientific">Corchorus olitorius</name>
    <dbReference type="NCBI Taxonomy" id="93759"/>
    <lineage>
        <taxon>Eukaryota</taxon>
        <taxon>Viridiplantae</taxon>
        <taxon>Streptophyta</taxon>
        <taxon>Embryophyta</taxon>
        <taxon>Tracheophyta</taxon>
        <taxon>Spermatophyta</taxon>
        <taxon>Magnoliopsida</taxon>
        <taxon>eudicotyledons</taxon>
        <taxon>Gunneridae</taxon>
        <taxon>Pentapetalae</taxon>
        <taxon>rosids</taxon>
        <taxon>malvids</taxon>
        <taxon>Malvales</taxon>
        <taxon>Malvaceae</taxon>
        <taxon>Grewioideae</taxon>
        <taxon>Apeibeae</taxon>
        <taxon>Corchorus</taxon>
    </lineage>
</organism>
<keyword evidence="1" id="KW-0378">Hydrolase</keyword>
<dbReference type="AlphaFoldDB" id="A0A1R3KIS5"/>
<dbReference type="GO" id="GO:0006508">
    <property type="term" value="P:proteolysis"/>
    <property type="evidence" value="ECO:0007669"/>
    <property type="project" value="UniProtKB-KW"/>
</dbReference>
<gene>
    <name evidence="1" type="ORF">COLO4_07813</name>
</gene>
<dbReference type="GO" id="GO:0008233">
    <property type="term" value="F:peptidase activity"/>
    <property type="evidence" value="ECO:0007669"/>
    <property type="project" value="UniProtKB-KW"/>
</dbReference>
<accession>A0A1R3KIS5</accession>
<proteinExistence type="predicted"/>
<evidence type="ECO:0000313" key="2">
    <source>
        <dbReference type="Proteomes" id="UP000187203"/>
    </source>
</evidence>
<name>A0A1R3KIS5_9ROSI</name>
<dbReference type="EMBL" id="AWUE01013465">
    <property type="protein sequence ID" value="OMP06898.1"/>
    <property type="molecule type" value="Genomic_DNA"/>
</dbReference>
<sequence>MSVRGEEVANGIDSMNLRLSVSGRLREGVSLIERACVYGEENIQWCGGYESDRYFVSAVSEVGRVSFLERIVEGEVLGLMGEEMERGCELDRESLVKRVPDEVCVEVGGKRESGEIMERGVLVEKICP</sequence>
<reference evidence="2" key="1">
    <citation type="submission" date="2013-09" db="EMBL/GenBank/DDBJ databases">
        <title>Corchorus olitorius genome sequencing.</title>
        <authorList>
            <person name="Alam M."/>
            <person name="Haque M.S."/>
            <person name="Islam M.S."/>
            <person name="Emdad E.M."/>
            <person name="Islam M.M."/>
            <person name="Ahmed B."/>
            <person name="Halim A."/>
            <person name="Hossen Q.M.M."/>
            <person name="Hossain M.Z."/>
            <person name="Ahmed R."/>
            <person name="Khan M.M."/>
            <person name="Islam R."/>
            <person name="Rashid M.M."/>
            <person name="Khan S.A."/>
            <person name="Rahman M.S."/>
            <person name="Alam M."/>
            <person name="Yahiya A.S."/>
            <person name="Khan M.S."/>
            <person name="Azam M.S."/>
            <person name="Haque T."/>
            <person name="Lashkar M.Z.H."/>
            <person name="Akhand A.I."/>
            <person name="Morshed G."/>
            <person name="Roy S."/>
            <person name="Uddin K.S."/>
            <person name="Rabeya T."/>
            <person name="Hossain A.S."/>
            <person name="Chowdhury A."/>
            <person name="Snigdha A.R."/>
            <person name="Mortoza M.S."/>
            <person name="Matin S.A."/>
            <person name="Hoque S.M.E."/>
            <person name="Islam M.K."/>
            <person name="Roy D.K."/>
            <person name="Haider R."/>
            <person name="Moosa M.M."/>
            <person name="Elias S.M."/>
            <person name="Hasan A.M."/>
            <person name="Jahan S."/>
            <person name="Shafiuddin M."/>
            <person name="Mahmood N."/>
            <person name="Shommy N.S."/>
        </authorList>
    </citation>
    <scope>NUCLEOTIDE SEQUENCE [LARGE SCALE GENOMIC DNA]</scope>
    <source>
        <strain evidence="2">cv. O-4</strain>
    </source>
</reference>
<dbReference type="Proteomes" id="UP000187203">
    <property type="component" value="Unassembled WGS sequence"/>
</dbReference>
<comment type="caution">
    <text evidence="1">The sequence shown here is derived from an EMBL/GenBank/DDBJ whole genome shotgun (WGS) entry which is preliminary data.</text>
</comment>